<evidence type="ECO:0000256" key="2">
    <source>
        <dbReference type="SAM" id="Phobius"/>
    </source>
</evidence>
<reference evidence="3 4" key="1">
    <citation type="submission" date="2016-01" db="EMBL/GenBank/DDBJ databases">
        <title>Complete genome and mega plasmid sequence of Sphingomonas panacis DCY99 elicits systemic resistance in rice to Xanthomonas oryzae.</title>
        <authorList>
            <person name="Kim Y.J."/>
            <person name="Yang D.C."/>
            <person name="Sing P."/>
        </authorList>
    </citation>
    <scope>NUCLEOTIDE SEQUENCE [LARGE SCALE GENOMIC DNA]</scope>
    <source>
        <strain evidence="3 4">DCY99</strain>
    </source>
</reference>
<dbReference type="AlphaFoldDB" id="A0A1B3Z880"/>
<organism evidence="3 4">
    <name type="scientific">Sphingomonas panacis</name>
    <dbReference type="NCBI Taxonomy" id="1560345"/>
    <lineage>
        <taxon>Bacteria</taxon>
        <taxon>Pseudomonadati</taxon>
        <taxon>Pseudomonadota</taxon>
        <taxon>Alphaproteobacteria</taxon>
        <taxon>Sphingomonadales</taxon>
        <taxon>Sphingomonadaceae</taxon>
        <taxon>Sphingomonas</taxon>
    </lineage>
</organism>
<dbReference type="EMBL" id="CP014168">
    <property type="protein sequence ID" value="AOH83634.1"/>
    <property type="molecule type" value="Genomic_DNA"/>
</dbReference>
<feature type="compositionally biased region" description="Polar residues" evidence="1">
    <location>
        <begin position="56"/>
        <end position="66"/>
    </location>
</feature>
<evidence type="ECO:0000256" key="1">
    <source>
        <dbReference type="SAM" id="MobiDB-lite"/>
    </source>
</evidence>
<keyword evidence="2" id="KW-0812">Transmembrane</keyword>
<feature type="region of interest" description="Disordered" evidence="1">
    <location>
        <begin position="56"/>
        <end position="82"/>
    </location>
</feature>
<name>A0A1B3Z880_9SPHN</name>
<dbReference type="Proteomes" id="UP000094256">
    <property type="component" value="Chromosome"/>
</dbReference>
<proteinExistence type="predicted"/>
<protein>
    <submittedName>
        <fullName evidence="3">Uncharacterized protein</fullName>
    </submittedName>
</protein>
<keyword evidence="4" id="KW-1185">Reference proteome</keyword>
<evidence type="ECO:0000313" key="4">
    <source>
        <dbReference type="Proteomes" id="UP000094256"/>
    </source>
</evidence>
<feature type="transmembrane region" description="Helical" evidence="2">
    <location>
        <begin position="6"/>
        <end position="25"/>
    </location>
</feature>
<keyword evidence="2" id="KW-0472">Membrane</keyword>
<keyword evidence="2" id="KW-1133">Transmembrane helix</keyword>
<dbReference type="KEGG" id="span:AWL63_06255"/>
<feature type="transmembrane region" description="Helical" evidence="2">
    <location>
        <begin position="32"/>
        <end position="50"/>
    </location>
</feature>
<accession>A0A1B3Z880</accession>
<evidence type="ECO:0000313" key="3">
    <source>
        <dbReference type="EMBL" id="AOH83634.1"/>
    </source>
</evidence>
<sequence length="229" mass="23873">MGPVLGVFGLLALIVGLLMFIPLKVLRAKRRVALWLSVGGFVSFVLGLILTPTPAQQGQPEVSATTHPAPSAARPPGSPDIKARAEREATALWDSVVRIDEACSSASKRVAKAGASADPYQIYPAAKAAEEACSSASTETNKLLPPASLDGSQKTAFADAIEKCGQAQMVRSTAYSKVAEVVDGNLRPSAVTEAKEYLQTAQSASIFCAAGFFDAAAKSGIDTKMFKGE</sequence>
<gene>
    <name evidence="3" type="ORF">AWL63_06255</name>
</gene>